<reference evidence="2" key="1">
    <citation type="journal article" date="2020" name="Stud. Mycol.">
        <title>101 Dothideomycetes genomes: a test case for predicting lifestyles and emergence of pathogens.</title>
        <authorList>
            <person name="Haridas S."/>
            <person name="Albert R."/>
            <person name="Binder M."/>
            <person name="Bloem J."/>
            <person name="Labutti K."/>
            <person name="Salamov A."/>
            <person name="Andreopoulos B."/>
            <person name="Baker S."/>
            <person name="Barry K."/>
            <person name="Bills G."/>
            <person name="Bluhm B."/>
            <person name="Cannon C."/>
            <person name="Castanera R."/>
            <person name="Culley D."/>
            <person name="Daum C."/>
            <person name="Ezra D."/>
            <person name="Gonzalez J."/>
            <person name="Henrissat B."/>
            <person name="Kuo A."/>
            <person name="Liang C."/>
            <person name="Lipzen A."/>
            <person name="Lutzoni F."/>
            <person name="Magnuson J."/>
            <person name="Mondo S."/>
            <person name="Nolan M."/>
            <person name="Ohm R."/>
            <person name="Pangilinan J."/>
            <person name="Park H.-J."/>
            <person name="Ramirez L."/>
            <person name="Alfaro M."/>
            <person name="Sun H."/>
            <person name="Tritt A."/>
            <person name="Yoshinaga Y."/>
            <person name="Zwiers L.-H."/>
            <person name="Turgeon B."/>
            <person name="Goodwin S."/>
            <person name="Spatafora J."/>
            <person name="Crous P."/>
            <person name="Grigoriev I."/>
        </authorList>
    </citation>
    <scope>NUCLEOTIDE SEQUENCE</scope>
    <source>
        <strain evidence="2">CBS 183.55</strain>
    </source>
</reference>
<evidence type="ECO:0000313" key="3">
    <source>
        <dbReference type="Proteomes" id="UP000800082"/>
    </source>
</evidence>
<dbReference type="GeneID" id="54346435"/>
<protein>
    <submittedName>
        <fullName evidence="2">Uncharacterized protein</fullName>
    </submittedName>
</protein>
<organism evidence="2 3">
    <name type="scientific">Didymella exigua CBS 183.55</name>
    <dbReference type="NCBI Taxonomy" id="1150837"/>
    <lineage>
        <taxon>Eukaryota</taxon>
        <taxon>Fungi</taxon>
        <taxon>Dikarya</taxon>
        <taxon>Ascomycota</taxon>
        <taxon>Pezizomycotina</taxon>
        <taxon>Dothideomycetes</taxon>
        <taxon>Pleosporomycetidae</taxon>
        <taxon>Pleosporales</taxon>
        <taxon>Pleosporineae</taxon>
        <taxon>Didymellaceae</taxon>
        <taxon>Didymella</taxon>
    </lineage>
</organism>
<evidence type="ECO:0000313" key="2">
    <source>
        <dbReference type="EMBL" id="KAF1924773.1"/>
    </source>
</evidence>
<accession>A0A6A5RB67</accession>
<dbReference type="RefSeq" id="XP_033445025.1">
    <property type="nucleotide sequence ID" value="XM_033588788.1"/>
</dbReference>
<sequence length="101" mass="10862">MRDVKKQTATSTRLHVGPFRKFGVCASRRAARSDLLTRGSGPARRENVKQARDGASPAESHRNLQAFPGPLFGSPTPSVCRPRLADARSPASNRIKAAPKG</sequence>
<name>A0A6A5RB67_9PLEO</name>
<gene>
    <name evidence="2" type="ORF">M421DRAFT_270601</name>
</gene>
<dbReference type="AlphaFoldDB" id="A0A6A5RB67"/>
<proteinExistence type="predicted"/>
<evidence type="ECO:0000256" key="1">
    <source>
        <dbReference type="SAM" id="MobiDB-lite"/>
    </source>
</evidence>
<feature type="compositionally biased region" description="Basic and acidic residues" evidence="1">
    <location>
        <begin position="43"/>
        <end position="52"/>
    </location>
</feature>
<feature type="region of interest" description="Disordered" evidence="1">
    <location>
        <begin position="33"/>
        <end position="101"/>
    </location>
</feature>
<keyword evidence="3" id="KW-1185">Reference proteome</keyword>
<dbReference type="EMBL" id="ML978990">
    <property type="protein sequence ID" value="KAF1924773.1"/>
    <property type="molecule type" value="Genomic_DNA"/>
</dbReference>
<dbReference type="Proteomes" id="UP000800082">
    <property type="component" value="Unassembled WGS sequence"/>
</dbReference>